<dbReference type="PANTHER" id="PTHR35561:SF1">
    <property type="entry name" value="RNA 2',3'-CYCLIC PHOSPHODIESTERASE"/>
    <property type="match status" value="1"/>
</dbReference>
<proteinExistence type="inferred from homology"/>
<feature type="short sequence motif" description="HXTX 2" evidence="2">
    <location>
        <begin position="129"/>
        <end position="132"/>
    </location>
</feature>
<dbReference type="NCBIfam" id="TIGR02258">
    <property type="entry name" value="2_5_ligase"/>
    <property type="match status" value="1"/>
</dbReference>
<evidence type="ECO:0000259" key="3">
    <source>
        <dbReference type="Pfam" id="PF02834"/>
    </source>
</evidence>
<dbReference type="Pfam" id="PF02834">
    <property type="entry name" value="LigT_PEase"/>
    <property type="match status" value="2"/>
</dbReference>
<dbReference type="OrthoDB" id="9789350at2"/>
<keyword evidence="5" id="KW-1185">Reference proteome</keyword>
<dbReference type="PANTHER" id="PTHR35561">
    <property type="entry name" value="RNA 2',3'-CYCLIC PHOSPHODIESTERASE"/>
    <property type="match status" value="1"/>
</dbReference>
<dbReference type="SUPFAM" id="SSF55144">
    <property type="entry name" value="LigT-like"/>
    <property type="match status" value="1"/>
</dbReference>
<dbReference type="Gene3D" id="3.90.1140.10">
    <property type="entry name" value="Cyclic phosphodiesterase"/>
    <property type="match status" value="1"/>
</dbReference>
<feature type="short sequence motif" description="HXTX 1" evidence="2">
    <location>
        <begin position="44"/>
        <end position="47"/>
    </location>
</feature>
<dbReference type="RefSeq" id="WP_147670476.1">
    <property type="nucleotide sequence ID" value="NZ_VDUW01000014.1"/>
</dbReference>
<protein>
    <recommendedName>
        <fullName evidence="2">RNA 2',3'-cyclic phosphodiesterase</fullName>
        <shortName evidence="2">RNA 2',3'-CPDase</shortName>
        <ecNumber evidence="2">3.1.4.58</ecNumber>
    </recommendedName>
</protein>
<reference evidence="4 5" key="1">
    <citation type="submission" date="2019-06" db="EMBL/GenBank/DDBJ databases">
        <title>Cerasibacillus sp. nov., isolated from maize field.</title>
        <authorList>
            <person name="Lin S.-Y."/>
            <person name="Tsai C.-F."/>
            <person name="Young C.-C."/>
        </authorList>
    </citation>
    <scope>NUCLEOTIDE SEQUENCE [LARGE SCALE GENOMIC DNA]</scope>
    <source>
        <strain evidence="4 5">CC-CFT480</strain>
    </source>
</reference>
<feature type="active site" description="Proton acceptor" evidence="2">
    <location>
        <position position="129"/>
    </location>
</feature>
<gene>
    <name evidence="4" type="primary">thpR</name>
    <name evidence="4" type="ORF">FHP05_14220</name>
</gene>
<feature type="active site" description="Proton donor" evidence="2">
    <location>
        <position position="44"/>
    </location>
</feature>
<feature type="domain" description="Phosphoesterase HXTX" evidence="3">
    <location>
        <begin position="11"/>
        <end position="94"/>
    </location>
</feature>
<evidence type="ECO:0000256" key="2">
    <source>
        <dbReference type="HAMAP-Rule" id="MF_01940"/>
    </source>
</evidence>
<sequence length="188" mass="22382">MKKNTHYFIAIPLPSEIKQYYSLWQTDLKRLAPYKQWTHPSDFHITLKFLGNMNDNQLKELDHKLQYISTLQPFTMQIGKLGSFGNQTSPRVLWLGVEHHRNLLNLQKQVEKLAEKIGFPKEKRQYNPHITLAKKWKDPSISLPMEPLKQRYQGQYKELFVNQVVIYQINPKQSPKYKCIRTYPLRGE</sequence>
<comment type="catalytic activity">
    <reaction evidence="2">
        <text>a 3'-end 2',3'-cyclophospho-ribonucleotide-RNA + H2O = a 3'-end 2'-phospho-ribonucleotide-RNA + H(+)</text>
        <dbReference type="Rhea" id="RHEA:11828"/>
        <dbReference type="Rhea" id="RHEA-COMP:10464"/>
        <dbReference type="Rhea" id="RHEA-COMP:17353"/>
        <dbReference type="ChEBI" id="CHEBI:15377"/>
        <dbReference type="ChEBI" id="CHEBI:15378"/>
        <dbReference type="ChEBI" id="CHEBI:83064"/>
        <dbReference type="ChEBI" id="CHEBI:173113"/>
        <dbReference type="EC" id="3.1.4.58"/>
    </reaction>
</comment>
<dbReference type="Proteomes" id="UP000321574">
    <property type="component" value="Unassembled WGS sequence"/>
</dbReference>
<keyword evidence="1 2" id="KW-0378">Hydrolase</keyword>
<evidence type="ECO:0000313" key="5">
    <source>
        <dbReference type="Proteomes" id="UP000321574"/>
    </source>
</evidence>
<dbReference type="GO" id="GO:0008664">
    <property type="term" value="F:RNA 2',3'-cyclic 3'-phosphodiesterase activity"/>
    <property type="evidence" value="ECO:0007669"/>
    <property type="project" value="UniProtKB-EC"/>
</dbReference>
<dbReference type="AlphaFoldDB" id="A0A5C8NJG5"/>
<dbReference type="InterPro" id="IPR009097">
    <property type="entry name" value="Cyclic_Pdiesterase"/>
</dbReference>
<dbReference type="HAMAP" id="MF_01940">
    <property type="entry name" value="RNA_CPDase"/>
    <property type="match status" value="1"/>
</dbReference>
<comment type="function">
    <text evidence="2">Hydrolyzes RNA 2',3'-cyclic phosphodiester to an RNA 2'-phosphomonoester.</text>
</comment>
<evidence type="ECO:0000256" key="1">
    <source>
        <dbReference type="ARBA" id="ARBA00022801"/>
    </source>
</evidence>
<dbReference type="GO" id="GO:0004113">
    <property type="term" value="F:2',3'-cyclic-nucleotide 3'-phosphodiesterase activity"/>
    <property type="evidence" value="ECO:0007669"/>
    <property type="project" value="InterPro"/>
</dbReference>
<dbReference type="InterPro" id="IPR004175">
    <property type="entry name" value="RNA_CPDase"/>
</dbReference>
<comment type="caution">
    <text evidence="4">The sequence shown here is derived from an EMBL/GenBank/DDBJ whole genome shotgun (WGS) entry which is preliminary data.</text>
</comment>
<dbReference type="InterPro" id="IPR014051">
    <property type="entry name" value="Phosphoesterase_HXTX"/>
</dbReference>
<name>A0A5C8NJG5_9BACI</name>
<organism evidence="4 5">
    <name type="scientific">Cerasibacillus terrae</name>
    <dbReference type="NCBI Taxonomy" id="2498845"/>
    <lineage>
        <taxon>Bacteria</taxon>
        <taxon>Bacillati</taxon>
        <taxon>Bacillota</taxon>
        <taxon>Bacilli</taxon>
        <taxon>Bacillales</taxon>
        <taxon>Bacillaceae</taxon>
        <taxon>Cerasibacillus</taxon>
    </lineage>
</organism>
<feature type="domain" description="Phosphoesterase HXTX" evidence="3">
    <location>
        <begin position="100"/>
        <end position="137"/>
    </location>
</feature>
<comment type="similarity">
    <text evidence="2">Belongs to the 2H phosphoesterase superfamily. ThpR family.</text>
</comment>
<evidence type="ECO:0000313" key="4">
    <source>
        <dbReference type="EMBL" id="TXL60573.1"/>
    </source>
</evidence>
<dbReference type="EMBL" id="VDUW01000014">
    <property type="protein sequence ID" value="TXL60573.1"/>
    <property type="molecule type" value="Genomic_DNA"/>
</dbReference>
<accession>A0A5C8NJG5</accession>
<dbReference type="EC" id="3.1.4.58" evidence="2"/>